<dbReference type="SUPFAM" id="SSF46600">
    <property type="entry name" value="C-terminal UvrC-binding domain of UvrB"/>
    <property type="match status" value="1"/>
</dbReference>
<evidence type="ECO:0000313" key="3">
    <source>
        <dbReference type="Proteomes" id="UP001168883"/>
    </source>
</evidence>
<dbReference type="InterPro" id="IPR036876">
    <property type="entry name" value="UVR_dom_sf"/>
</dbReference>
<dbReference type="Pfam" id="PF22920">
    <property type="entry name" value="UvrC_RNaseH"/>
    <property type="match status" value="1"/>
</dbReference>
<dbReference type="RefSeq" id="WP_302878129.1">
    <property type="nucleotide sequence ID" value="NZ_JAUMKJ010000010.1"/>
</dbReference>
<dbReference type="Proteomes" id="UP001168883">
    <property type="component" value="Unassembled WGS sequence"/>
</dbReference>
<name>A0ABT8V9A2_9BACL</name>
<sequence length="377" mass="43718">MPFQFEAGDYPERPGCYIMKNAEGRILYVGKSKNLRSRLRSYFQNRDQRRRIRQMVQDIASIEVVLVNNESESLLLENNLIKMHKPPYNRALKRDNSGYAYLQMTDERFPRLTEYYRDRRLQTVRGGGRSEQAAASGKEQRFGPYRSARFRDAVLDFVTEHYKLRTCDKMPKRVCLLYHLGKCSGVCEGKITEEAYRETARQAAGLLLNQGENLIAAMRAKMSEYAERLEFEKAGSMLRHLRILEEMPEKQIVDREGSTHQDVLYFGEERVLIAKVQEGMLRDFQMHELERAYGEVACDRFLVSRYGEAEGPDELIVNKVSDPRSVRAVLRRTGGKAVKITMPKRGLKYDLLQLCKDNYEYRIGQDGKKPQADDGPK</sequence>
<dbReference type="SUPFAM" id="SSF82771">
    <property type="entry name" value="GIY-YIG endonuclease"/>
    <property type="match status" value="1"/>
</dbReference>
<dbReference type="SMART" id="SM00465">
    <property type="entry name" value="GIYc"/>
    <property type="match status" value="1"/>
</dbReference>
<dbReference type="InterPro" id="IPR000305">
    <property type="entry name" value="GIY-YIG_endonuc"/>
</dbReference>
<dbReference type="InterPro" id="IPR050066">
    <property type="entry name" value="UvrABC_protein_C"/>
</dbReference>
<dbReference type="PANTHER" id="PTHR30562:SF1">
    <property type="entry name" value="UVRABC SYSTEM PROTEIN C"/>
    <property type="match status" value="1"/>
</dbReference>
<dbReference type="Gene3D" id="3.40.1440.10">
    <property type="entry name" value="GIY-YIG endonuclease"/>
    <property type="match status" value="1"/>
</dbReference>
<dbReference type="PROSITE" id="PS50164">
    <property type="entry name" value="GIY_YIG"/>
    <property type="match status" value="1"/>
</dbReference>
<evidence type="ECO:0000313" key="2">
    <source>
        <dbReference type="EMBL" id="MDO3677404.1"/>
    </source>
</evidence>
<organism evidence="2 3">
    <name type="scientific">Paenibacillus ehimensis</name>
    <dbReference type="NCBI Taxonomy" id="79264"/>
    <lineage>
        <taxon>Bacteria</taxon>
        <taxon>Bacillati</taxon>
        <taxon>Bacillota</taxon>
        <taxon>Bacilli</taxon>
        <taxon>Bacillales</taxon>
        <taxon>Paenibacillaceae</taxon>
        <taxon>Paenibacillus</taxon>
    </lineage>
</organism>
<dbReference type="EMBL" id="JAUMKJ010000010">
    <property type="protein sequence ID" value="MDO3677404.1"/>
    <property type="molecule type" value="Genomic_DNA"/>
</dbReference>
<keyword evidence="3" id="KW-1185">Reference proteome</keyword>
<accession>A0ABT8V9A2</accession>
<protein>
    <submittedName>
        <fullName evidence="2">GIY-YIG nuclease family protein</fullName>
    </submittedName>
</protein>
<dbReference type="InterPro" id="IPR047296">
    <property type="entry name" value="GIY-YIG_UvrC_Cho"/>
</dbReference>
<comment type="caution">
    <text evidence="2">The sequence shown here is derived from an EMBL/GenBank/DDBJ whole genome shotgun (WGS) entry which is preliminary data.</text>
</comment>
<gene>
    <name evidence="2" type="ORF">Q3C12_10375</name>
</gene>
<dbReference type="CDD" id="cd10434">
    <property type="entry name" value="GIY-YIG_UvrC_Cho"/>
    <property type="match status" value="1"/>
</dbReference>
<feature type="domain" description="GIY-YIG" evidence="1">
    <location>
        <begin position="12"/>
        <end position="90"/>
    </location>
</feature>
<evidence type="ECO:0000259" key="1">
    <source>
        <dbReference type="PROSITE" id="PS50164"/>
    </source>
</evidence>
<dbReference type="PANTHER" id="PTHR30562">
    <property type="entry name" value="UVRC/OXIDOREDUCTASE"/>
    <property type="match status" value="1"/>
</dbReference>
<dbReference type="InterPro" id="IPR035901">
    <property type="entry name" value="GIY-YIG_endonuc_sf"/>
</dbReference>
<proteinExistence type="predicted"/>
<dbReference type="Pfam" id="PF01541">
    <property type="entry name" value="GIY-YIG"/>
    <property type="match status" value="1"/>
</dbReference>
<reference evidence="2" key="1">
    <citation type="submission" date="2023-07" db="EMBL/GenBank/DDBJ databases">
        <authorList>
            <person name="Aktuganov G."/>
            <person name="Boyko T."/>
            <person name="Delegan Y."/>
            <person name="Galimzianova N."/>
            <person name="Gilvanova E."/>
            <person name="Korobov V."/>
            <person name="Kuzmina L."/>
            <person name="Melentiev A."/>
            <person name="Milman P."/>
            <person name="Ryabova A."/>
            <person name="Stupak E."/>
            <person name="Yasakov T."/>
            <person name="Zharikova N."/>
            <person name="Zhurenko E."/>
        </authorList>
    </citation>
    <scope>NUCLEOTIDE SEQUENCE</scope>
    <source>
        <strain evidence="2">IB-739</strain>
    </source>
</reference>